<reference evidence="3" key="1">
    <citation type="journal article" date="2017" name="Plant J.">
        <title>The pomegranate (Punica granatum L.) genome and the genomics of punicalagin biosynthesis.</title>
        <authorList>
            <person name="Qin G."/>
            <person name="Xu C."/>
            <person name="Ming R."/>
            <person name="Tang H."/>
            <person name="Guyot R."/>
            <person name="Kramer E.M."/>
            <person name="Hu Y."/>
            <person name="Yi X."/>
            <person name="Qi Y."/>
            <person name="Xu X."/>
            <person name="Gao Z."/>
            <person name="Pan H."/>
            <person name="Jian J."/>
            <person name="Tian Y."/>
            <person name="Yue Z."/>
            <person name="Xu Y."/>
        </authorList>
    </citation>
    <scope>NUCLEOTIDE SEQUENCE [LARGE SCALE GENOMIC DNA]</scope>
    <source>
        <strain evidence="3">cv. Dabenzi</strain>
    </source>
</reference>
<evidence type="ECO:0000256" key="1">
    <source>
        <dbReference type="SAM" id="MobiDB-lite"/>
    </source>
</evidence>
<gene>
    <name evidence="2" type="ORF">CDL15_Pgr027511</name>
</gene>
<comment type="caution">
    <text evidence="2">The sequence shown here is derived from an EMBL/GenBank/DDBJ whole genome shotgun (WGS) entry which is preliminary data.</text>
</comment>
<sequence length="73" mass="8185">MSCLRDEGMKRPLMNDIMRSLELALQLQEGAVQQETIALEPTSAMDGRLQGAEDTESLPDMESDEEVLELYVI</sequence>
<organism evidence="2 3">
    <name type="scientific">Punica granatum</name>
    <name type="common">Pomegranate</name>
    <dbReference type="NCBI Taxonomy" id="22663"/>
    <lineage>
        <taxon>Eukaryota</taxon>
        <taxon>Viridiplantae</taxon>
        <taxon>Streptophyta</taxon>
        <taxon>Embryophyta</taxon>
        <taxon>Tracheophyta</taxon>
        <taxon>Spermatophyta</taxon>
        <taxon>Magnoliopsida</taxon>
        <taxon>eudicotyledons</taxon>
        <taxon>Gunneridae</taxon>
        <taxon>Pentapetalae</taxon>
        <taxon>rosids</taxon>
        <taxon>malvids</taxon>
        <taxon>Myrtales</taxon>
        <taxon>Lythraceae</taxon>
        <taxon>Punica</taxon>
    </lineage>
</organism>
<protein>
    <submittedName>
        <fullName evidence="2">Uncharacterized protein</fullName>
    </submittedName>
</protein>
<evidence type="ECO:0000313" key="2">
    <source>
        <dbReference type="EMBL" id="OWM84724.1"/>
    </source>
</evidence>
<proteinExistence type="predicted"/>
<dbReference type="EMBL" id="MTKT01001287">
    <property type="protein sequence ID" value="OWM84724.1"/>
    <property type="molecule type" value="Genomic_DNA"/>
</dbReference>
<feature type="region of interest" description="Disordered" evidence="1">
    <location>
        <begin position="41"/>
        <end position="64"/>
    </location>
</feature>
<dbReference type="AlphaFoldDB" id="A0A218XII4"/>
<dbReference type="Proteomes" id="UP000197138">
    <property type="component" value="Unassembled WGS sequence"/>
</dbReference>
<evidence type="ECO:0000313" key="3">
    <source>
        <dbReference type="Proteomes" id="UP000197138"/>
    </source>
</evidence>
<feature type="compositionally biased region" description="Acidic residues" evidence="1">
    <location>
        <begin position="53"/>
        <end position="64"/>
    </location>
</feature>
<accession>A0A218XII4</accession>
<name>A0A218XII4_PUNGR</name>